<evidence type="ECO:0000313" key="1">
    <source>
        <dbReference type="EMBL" id="KKL28670.1"/>
    </source>
</evidence>
<sequence>LSVDTIPDLVRSDKFIITEVNIYLDEEWKMSIEFEGNEFIIIRESKTDDKGMEYIEERTIPEIEGWMSLVEGMTVQ</sequence>
<accession>A0A0F9C375</accession>
<gene>
    <name evidence="1" type="ORF">LCGC14_2372850</name>
</gene>
<feature type="non-terminal residue" evidence="1">
    <location>
        <position position="1"/>
    </location>
</feature>
<comment type="caution">
    <text evidence="1">The sequence shown here is derived from an EMBL/GenBank/DDBJ whole genome shotgun (WGS) entry which is preliminary data.</text>
</comment>
<dbReference type="EMBL" id="LAZR01035014">
    <property type="protein sequence ID" value="KKL28670.1"/>
    <property type="molecule type" value="Genomic_DNA"/>
</dbReference>
<proteinExistence type="predicted"/>
<reference evidence="1" key="1">
    <citation type="journal article" date="2015" name="Nature">
        <title>Complex archaea that bridge the gap between prokaryotes and eukaryotes.</title>
        <authorList>
            <person name="Spang A."/>
            <person name="Saw J.H."/>
            <person name="Jorgensen S.L."/>
            <person name="Zaremba-Niedzwiedzka K."/>
            <person name="Martijn J."/>
            <person name="Lind A.E."/>
            <person name="van Eijk R."/>
            <person name="Schleper C."/>
            <person name="Guy L."/>
            <person name="Ettema T.J."/>
        </authorList>
    </citation>
    <scope>NUCLEOTIDE SEQUENCE</scope>
</reference>
<organism evidence="1">
    <name type="scientific">marine sediment metagenome</name>
    <dbReference type="NCBI Taxonomy" id="412755"/>
    <lineage>
        <taxon>unclassified sequences</taxon>
        <taxon>metagenomes</taxon>
        <taxon>ecological metagenomes</taxon>
    </lineage>
</organism>
<dbReference type="AlphaFoldDB" id="A0A0F9C375"/>
<name>A0A0F9C375_9ZZZZ</name>
<protein>
    <submittedName>
        <fullName evidence="1">Uncharacterized protein</fullName>
    </submittedName>
</protein>